<keyword evidence="2" id="KW-0732">Signal</keyword>
<name>A0ABT1QX34_9GAMM</name>
<organism evidence="4 5">
    <name type="scientific">Tahibacter harae</name>
    <dbReference type="NCBI Taxonomy" id="2963937"/>
    <lineage>
        <taxon>Bacteria</taxon>
        <taxon>Pseudomonadati</taxon>
        <taxon>Pseudomonadota</taxon>
        <taxon>Gammaproteobacteria</taxon>
        <taxon>Lysobacterales</taxon>
        <taxon>Rhodanobacteraceae</taxon>
        <taxon>Tahibacter</taxon>
    </lineage>
</organism>
<evidence type="ECO:0000256" key="1">
    <source>
        <dbReference type="SAM" id="MobiDB-lite"/>
    </source>
</evidence>
<comment type="caution">
    <text evidence="4">The sequence shown here is derived from an EMBL/GenBank/DDBJ whole genome shotgun (WGS) entry which is preliminary data.</text>
</comment>
<gene>
    <name evidence="4" type="ORF">NM961_19205</name>
</gene>
<reference evidence="4" key="1">
    <citation type="submission" date="2022-07" db="EMBL/GenBank/DDBJ databases">
        <title>Tahibacter sp., a new gammaproteobacterium isolated from the silt sample collected at pig farm.</title>
        <authorList>
            <person name="Chen H."/>
        </authorList>
    </citation>
    <scope>NUCLEOTIDE SEQUENCE</scope>
    <source>
        <strain evidence="4">P2K</strain>
    </source>
</reference>
<keyword evidence="5" id="KW-1185">Reference proteome</keyword>
<dbReference type="PROSITE" id="PS51257">
    <property type="entry name" value="PROKAR_LIPOPROTEIN"/>
    <property type="match status" value="1"/>
</dbReference>
<dbReference type="InterPro" id="IPR029058">
    <property type="entry name" value="AB_hydrolase_fold"/>
</dbReference>
<sequence length="731" mass="74134">MQARKSLALALTSALLAACGGGSNSPRATPTPPANNGNGTPVTGVIAARFDPSNADPAQRVIPLPNNLLLSGTTDLTLNIPVANPNNFADPQVAVNALDGWSTIGPGQVQFSAAPKASTVVPGQTIRVFEVTLSGPGGGVTGVVRELSAPGDFVTAIAPSDSSARTVAIVPTKPLKQLTSYMAVVTSGVTDNNGNDATPDQTYFLSKRTSALCVDGASTEPLLPAATACALEPLRRLTNSHLAAAAGQGISADKVVVSWVFTTQAITPVLQAAVGKVGQTPAPLTRVAPTGKTIGDLGLGLPPIADIYIGTIDVPYYLKAPAAATPQAQAAAVLTGFWQAAPGAYVPPFNQAGLSSTSTNVTFANPFPVATKTETIPLLLTVPNAASGKTRPSTGWPIVIYQHGITRNRTDAFAISQTLASQGFAVIAIDIPLHGLPPGHPFNIESTPLAATGAHERTFNVDLVKNDGTACPTGQSVCPDGQPDASGTHMINLGSLLTSRDNLRQGIVDLFSLARAIPTISYDGAAGADFDGGRISFVGQSLGSIIGVSFTAFEPSINTAVFSVPGGGIARLLDGSATFGPRIRAGLEAAGVRAGTPDYDRFLGAAQQAIDGADPLNTAFALAGKRVLLHEVVGGGSVLPDQVIPNTVAGAPLAGTEALIRALGLSSITGTVQSATGVRGATRFTAGNHGSLLDPTASAAATVEMQREMASMLVSGGAAVQVTDTSVIKTQ</sequence>
<dbReference type="InterPro" id="IPR025920">
    <property type="entry name" value="Lipase_bact_N"/>
</dbReference>
<dbReference type="Pfam" id="PF12262">
    <property type="entry name" value="Lipase_bact_N"/>
    <property type="match status" value="1"/>
</dbReference>
<evidence type="ECO:0000256" key="2">
    <source>
        <dbReference type="SAM" id="SignalP"/>
    </source>
</evidence>
<protein>
    <submittedName>
        <fullName evidence="4">Ig-like domain-containing protein</fullName>
    </submittedName>
</protein>
<dbReference type="Proteomes" id="UP001165498">
    <property type="component" value="Unassembled WGS sequence"/>
</dbReference>
<evidence type="ECO:0000313" key="4">
    <source>
        <dbReference type="EMBL" id="MCQ4166846.1"/>
    </source>
</evidence>
<feature type="domain" description="Bacterial virulence factor lipase N-terminal" evidence="3">
    <location>
        <begin position="73"/>
        <end position="275"/>
    </location>
</feature>
<dbReference type="SUPFAM" id="SSF53474">
    <property type="entry name" value="alpha/beta-Hydrolases"/>
    <property type="match status" value="1"/>
</dbReference>
<accession>A0ABT1QX34</accession>
<feature type="chain" id="PRO_5046153181" evidence="2">
    <location>
        <begin position="29"/>
        <end position="731"/>
    </location>
</feature>
<feature type="region of interest" description="Disordered" evidence="1">
    <location>
        <begin position="20"/>
        <end position="42"/>
    </location>
</feature>
<feature type="signal peptide" evidence="2">
    <location>
        <begin position="1"/>
        <end position="28"/>
    </location>
</feature>
<proteinExistence type="predicted"/>
<dbReference type="EMBL" id="JANFQO010000022">
    <property type="protein sequence ID" value="MCQ4166846.1"/>
    <property type="molecule type" value="Genomic_DNA"/>
</dbReference>
<dbReference type="Pfam" id="PF03403">
    <property type="entry name" value="PAF-AH_p_II"/>
    <property type="match status" value="1"/>
</dbReference>
<dbReference type="RefSeq" id="WP_255916035.1">
    <property type="nucleotide sequence ID" value="NZ_JANFQO010000022.1"/>
</dbReference>
<evidence type="ECO:0000259" key="3">
    <source>
        <dbReference type="Pfam" id="PF12262"/>
    </source>
</evidence>
<dbReference type="Gene3D" id="3.40.50.1820">
    <property type="entry name" value="alpha/beta hydrolase"/>
    <property type="match status" value="1"/>
</dbReference>
<evidence type="ECO:0000313" key="5">
    <source>
        <dbReference type="Proteomes" id="UP001165498"/>
    </source>
</evidence>